<sequence length="371" mass="42348">MIPFASQVNRFSLFSKWSTFFKSREDPLKVLYPLRNRGLVKVSGPEAAQFLQGLITNDMNHFEEGAKSMYAMFLNNKGRVLYDTLVHKWGAESDNVFMLECDKTVQHLLQQHLKIYRLKRDVKIEDVTEQYKLWAYVAPTELDKNFCETIAEHKINAFKDPRLADLGHRLITSPEMGQLNVREAIGNDVIIKNDEQDYLTLKYRLGVGEGAEDLFPGTCFPLEVNCDYLHGVSFHKGCYIGQELTARVHHTGVVRKRIMPFKLVDIQKKEDLVKDATIWATSEKGRTNLGKMKAYAGTYGIGLVRIKEALITPSVNIGPNIGQIIKPHWWPIEAPKEKLSTLKSENETPIEAPKENLSRIQSEKETPIESK</sequence>
<comment type="caution">
    <text evidence="1">The sequence shown here is derived from an EMBL/GenBank/DDBJ whole genome shotgun (WGS) entry which is preliminary data.</text>
</comment>
<evidence type="ECO:0000313" key="1">
    <source>
        <dbReference type="EMBL" id="KAJ8713913.1"/>
    </source>
</evidence>
<organism evidence="1 2">
    <name type="scientific">Mythimna loreyi</name>
    <dbReference type="NCBI Taxonomy" id="667449"/>
    <lineage>
        <taxon>Eukaryota</taxon>
        <taxon>Metazoa</taxon>
        <taxon>Ecdysozoa</taxon>
        <taxon>Arthropoda</taxon>
        <taxon>Hexapoda</taxon>
        <taxon>Insecta</taxon>
        <taxon>Pterygota</taxon>
        <taxon>Neoptera</taxon>
        <taxon>Endopterygota</taxon>
        <taxon>Lepidoptera</taxon>
        <taxon>Glossata</taxon>
        <taxon>Ditrysia</taxon>
        <taxon>Noctuoidea</taxon>
        <taxon>Noctuidae</taxon>
        <taxon>Noctuinae</taxon>
        <taxon>Hadenini</taxon>
        <taxon>Mythimna</taxon>
    </lineage>
</organism>
<dbReference type="Proteomes" id="UP001231649">
    <property type="component" value="Chromosome 20"/>
</dbReference>
<accession>A0ACC2QC19</accession>
<proteinExistence type="predicted"/>
<keyword evidence="2" id="KW-1185">Reference proteome</keyword>
<reference evidence="1" key="1">
    <citation type="submission" date="2023-03" db="EMBL/GenBank/DDBJ databases">
        <title>Chromosome-level genomes of two armyworms, Mythimna separata and Mythimna loreyi, provide insights into the biosynthesis and reception of sex pheromones.</title>
        <authorList>
            <person name="Zhao H."/>
        </authorList>
    </citation>
    <scope>NUCLEOTIDE SEQUENCE</scope>
    <source>
        <strain evidence="1">BeijingLab</strain>
    </source>
</reference>
<name>A0ACC2QC19_9NEOP</name>
<evidence type="ECO:0000313" key="2">
    <source>
        <dbReference type="Proteomes" id="UP001231649"/>
    </source>
</evidence>
<gene>
    <name evidence="1" type="ORF">PYW08_007533</name>
</gene>
<protein>
    <submittedName>
        <fullName evidence="1">Uncharacterized protein</fullName>
    </submittedName>
</protein>
<dbReference type="EMBL" id="CM056796">
    <property type="protein sequence ID" value="KAJ8713913.1"/>
    <property type="molecule type" value="Genomic_DNA"/>
</dbReference>